<evidence type="ECO:0000256" key="1">
    <source>
        <dbReference type="SAM" id="SignalP"/>
    </source>
</evidence>
<feature type="signal peptide" evidence="1">
    <location>
        <begin position="1"/>
        <end position="20"/>
    </location>
</feature>
<dbReference type="EMBL" id="JALLPJ020000049">
    <property type="protein sequence ID" value="KAL3804242.1"/>
    <property type="molecule type" value="Genomic_DNA"/>
</dbReference>
<feature type="chain" id="PRO_5044810740" evidence="1">
    <location>
        <begin position="21"/>
        <end position="436"/>
    </location>
</feature>
<proteinExistence type="predicted"/>
<keyword evidence="1" id="KW-0732">Signal</keyword>
<accession>A0ABD3QVD3</accession>
<dbReference type="Proteomes" id="UP001530400">
    <property type="component" value="Unassembled WGS sequence"/>
</dbReference>
<comment type="caution">
    <text evidence="2">The sequence shown here is derived from an EMBL/GenBank/DDBJ whole genome shotgun (WGS) entry which is preliminary data.</text>
</comment>
<organism evidence="2 3">
    <name type="scientific">Cyclotella atomus</name>
    <dbReference type="NCBI Taxonomy" id="382360"/>
    <lineage>
        <taxon>Eukaryota</taxon>
        <taxon>Sar</taxon>
        <taxon>Stramenopiles</taxon>
        <taxon>Ochrophyta</taxon>
        <taxon>Bacillariophyta</taxon>
        <taxon>Coscinodiscophyceae</taxon>
        <taxon>Thalassiosirophycidae</taxon>
        <taxon>Stephanodiscales</taxon>
        <taxon>Stephanodiscaceae</taxon>
        <taxon>Cyclotella</taxon>
    </lineage>
</organism>
<name>A0ABD3QVD3_9STRA</name>
<gene>
    <name evidence="2" type="ORF">ACHAWO_009843</name>
</gene>
<evidence type="ECO:0000313" key="3">
    <source>
        <dbReference type="Proteomes" id="UP001530400"/>
    </source>
</evidence>
<evidence type="ECO:0000313" key="2">
    <source>
        <dbReference type="EMBL" id="KAL3804242.1"/>
    </source>
</evidence>
<reference evidence="2 3" key="1">
    <citation type="submission" date="2024-10" db="EMBL/GenBank/DDBJ databases">
        <title>Updated reference genomes for cyclostephanoid diatoms.</title>
        <authorList>
            <person name="Roberts W.R."/>
            <person name="Alverson A.J."/>
        </authorList>
    </citation>
    <scope>NUCLEOTIDE SEQUENCE [LARGE SCALE GENOMIC DNA]</scope>
    <source>
        <strain evidence="2 3">AJA010-31</strain>
    </source>
</reference>
<keyword evidence="3" id="KW-1185">Reference proteome</keyword>
<protein>
    <submittedName>
        <fullName evidence="2">Uncharacterized protein</fullName>
    </submittedName>
</protein>
<dbReference type="AlphaFoldDB" id="A0ABD3QVD3"/>
<sequence length="436" mass="48043">MKFSASAAAALLAGANFVEAFSIQSAVPHIRQPTFLKATVDEFDSILGEGSSYVEAANSFSRKSSSPIVRVPDGSPAATVTLASSVAAPAEGLLGDDLGFEDDLGLGDLESAIGETTEEISVDDNPLLKNEILKRQHEKALKKQQFKESGGVMKYVKNPYLLIKGKDFSDITVTVIIPATLAALALRKVGEVVGGKLNEIANNNYQEAASKIAYHAGDIEEMQLLFKQCMKKNWFQGAVTYKGPELFKKVVQYFLKVTRISPATVSSLQYLASVCKITDDEICEYFNELGTADDLASATPLTLMFLAERIVKNKSSKKFLRPMIRQLEGRFSEDIVKRMVTDIGVQAYRDAIAEAGKDQTKMTEGWKVLGLDKETATKTFEERKARGFMTLREELKDEERKQLAKEAADRAAAAERLRNMFDEEGNVVEDDDEDED</sequence>